<dbReference type="AlphaFoldDB" id="A0A0F9L040"/>
<proteinExistence type="predicted"/>
<accession>A0A0F9L040</accession>
<protein>
    <submittedName>
        <fullName evidence="1">Uncharacterized protein</fullName>
    </submittedName>
</protein>
<gene>
    <name evidence="1" type="ORF">LCGC14_1341250</name>
</gene>
<sequence>TNAVTPGNNGVWTIASFVGATTITTVESPAGDETFSGADVTGDIYPTAGTSSSGKDLIEFVATAVGGLFDFSVKNPSMIQSIELKLSGQSAWSFSKRDKDGVELLLWSGTTETDFVTLDADAIVITENQLLVVSTTGATGVLKARISIDVEPKNF</sequence>
<dbReference type="EMBL" id="LAZR01008206">
    <property type="protein sequence ID" value="KKM80311.1"/>
    <property type="molecule type" value="Genomic_DNA"/>
</dbReference>
<feature type="non-terminal residue" evidence="1">
    <location>
        <position position="1"/>
    </location>
</feature>
<organism evidence="1">
    <name type="scientific">marine sediment metagenome</name>
    <dbReference type="NCBI Taxonomy" id="412755"/>
    <lineage>
        <taxon>unclassified sequences</taxon>
        <taxon>metagenomes</taxon>
        <taxon>ecological metagenomes</taxon>
    </lineage>
</organism>
<evidence type="ECO:0000313" key="1">
    <source>
        <dbReference type="EMBL" id="KKM80311.1"/>
    </source>
</evidence>
<comment type="caution">
    <text evidence="1">The sequence shown here is derived from an EMBL/GenBank/DDBJ whole genome shotgun (WGS) entry which is preliminary data.</text>
</comment>
<reference evidence="1" key="1">
    <citation type="journal article" date="2015" name="Nature">
        <title>Complex archaea that bridge the gap between prokaryotes and eukaryotes.</title>
        <authorList>
            <person name="Spang A."/>
            <person name="Saw J.H."/>
            <person name="Jorgensen S.L."/>
            <person name="Zaremba-Niedzwiedzka K."/>
            <person name="Martijn J."/>
            <person name="Lind A.E."/>
            <person name="van Eijk R."/>
            <person name="Schleper C."/>
            <person name="Guy L."/>
            <person name="Ettema T.J."/>
        </authorList>
    </citation>
    <scope>NUCLEOTIDE SEQUENCE</scope>
</reference>
<name>A0A0F9L040_9ZZZZ</name>